<dbReference type="InterPro" id="IPR052560">
    <property type="entry name" value="RdDP_mobile_element"/>
</dbReference>
<gene>
    <name evidence="3" type="ORF">AAFF_G00090010</name>
</gene>
<dbReference type="SUPFAM" id="SSF56672">
    <property type="entry name" value="DNA/RNA polymerases"/>
    <property type="match status" value="1"/>
</dbReference>
<reference evidence="3" key="1">
    <citation type="journal article" date="2023" name="Science">
        <title>Genome structures resolve the early diversification of teleost fishes.</title>
        <authorList>
            <person name="Parey E."/>
            <person name="Louis A."/>
            <person name="Montfort J."/>
            <person name="Bouchez O."/>
            <person name="Roques C."/>
            <person name="Iampietro C."/>
            <person name="Lluch J."/>
            <person name="Castinel A."/>
            <person name="Donnadieu C."/>
            <person name="Desvignes T."/>
            <person name="Floi Bucao C."/>
            <person name="Jouanno E."/>
            <person name="Wen M."/>
            <person name="Mejri S."/>
            <person name="Dirks R."/>
            <person name="Jansen H."/>
            <person name="Henkel C."/>
            <person name="Chen W.J."/>
            <person name="Zahm M."/>
            <person name="Cabau C."/>
            <person name="Klopp C."/>
            <person name="Thompson A.W."/>
            <person name="Robinson-Rechavi M."/>
            <person name="Braasch I."/>
            <person name="Lecointre G."/>
            <person name="Bobe J."/>
            <person name="Postlethwait J.H."/>
            <person name="Berthelot C."/>
            <person name="Roest Crollius H."/>
            <person name="Guiguen Y."/>
        </authorList>
    </citation>
    <scope>NUCLEOTIDE SEQUENCE</scope>
    <source>
        <strain evidence="3">NC1722</strain>
    </source>
</reference>
<protein>
    <recommendedName>
        <fullName evidence="2">Reverse transcriptase domain-containing protein</fullName>
    </recommendedName>
</protein>
<dbReference type="InterPro" id="IPR000477">
    <property type="entry name" value="RT_dom"/>
</dbReference>
<keyword evidence="4" id="KW-1185">Reference proteome</keyword>
<dbReference type="PANTHER" id="PTHR36688:SF1">
    <property type="entry name" value="ENDONUCLEASE_EXONUCLEASE_PHOSPHATASE DOMAIN-CONTAINING PROTEIN"/>
    <property type="match status" value="1"/>
</dbReference>
<dbReference type="Proteomes" id="UP001221898">
    <property type="component" value="Unassembled WGS sequence"/>
</dbReference>
<organism evidence="3 4">
    <name type="scientific">Aldrovandia affinis</name>
    <dbReference type="NCBI Taxonomy" id="143900"/>
    <lineage>
        <taxon>Eukaryota</taxon>
        <taxon>Metazoa</taxon>
        <taxon>Chordata</taxon>
        <taxon>Craniata</taxon>
        <taxon>Vertebrata</taxon>
        <taxon>Euteleostomi</taxon>
        <taxon>Actinopterygii</taxon>
        <taxon>Neopterygii</taxon>
        <taxon>Teleostei</taxon>
        <taxon>Notacanthiformes</taxon>
        <taxon>Halosauridae</taxon>
        <taxon>Aldrovandia</taxon>
    </lineage>
</organism>
<proteinExistence type="predicted"/>
<feature type="region of interest" description="Disordered" evidence="1">
    <location>
        <begin position="1"/>
        <end position="21"/>
    </location>
</feature>
<feature type="domain" description="Reverse transcriptase" evidence="2">
    <location>
        <begin position="87"/>
        <end position="144"/>
    </location>
</feature>
<evidence type="ECO:0000256" key="1">
    <source>
        <dbReference type="SAM" id="MobiDB-lite"/>
    </source>
</evidence>
<evidence type="ECO:0000259" key="2">
    <source>
        <dbReference type="Pfam" id="PF00078"/>
    </source>
</evidence>
<evidence type="ECO:0000313" key="4">
    <source>
        <dbReference type="Proteomes" id="UP001221898"/>
    </source>
</evidence>
<dbReference type="InterPro" id="IPR043502">
    <property type="entry name" value="DNA/RNA_pol_sf"/>
</dbReference>
<comment type="caution">
    <text evidence="3">The sequence shown here is derived from an EMBL/GenBank/DDBJ whole genome shotgun (WGS) entry which is preliminary data.</text>
</comment>
<dbReference type="PANTHER" id="PTHR36688">
    <property type="entry name" value="ENDO/EXONUCLEASE/PHOSPHATASE DOMAIN-CONTAINING PROTEIN"/>
    <property type="match status" value="1"/>
</dbReference>
<dbReference type="EMBL" id="JAINUG010000158">
    <property type="protein sequence ID" value="KAJ8391371.1"/>
    <property type="molecule type" value="Genomic_DNA"/>
</dbReference>
<evidence type="ECO:0000313" key="3">
    <source>
        <dbReference type="EMBL" id="KAJ8391371.1"/>
    </source>
</evidence>
<accession>A0AAD7RYI4</accession>
<sequence length="157" mass="17483">MAKEVSDLWRAPTPSSDNISGEFTPEEFATALQHIKPGKAPGPDSICPELILHAAPALKSWLRAFLSSCLRQLKIPKIWRRALVVVIPKPNKPEGDPKSYRPISLLCIPFKILERLIYARVEPIVDPLLPREQAGFRRGRSTVDQASSPLGFAVREP</sequence>
<dbReference type="Pfam" id="PF00078">
    <property type="entry name" value="RVT_1"/>
    <property type="match status" value="1"/>
</dbReference>
<name>A0AAD7RYI4_9TELE</name>
<dbReference type="AlphaFoldDB" id="A0AAD7RYI4"/>